<sequence>MDRFKTDELERRVDEVLFYKWDPIGVNHYISARAEYRSYVPAVLEKLKACDREGVLGVLKDIQVESMGEEFDSTSASNIVDLLFEHKEAIELGHA</sequence>
<evidence type="ECO:0000313" key="1">
    <source>
        <dbReference type="EMBL" id="MBW2941754.1"/>
    </source>
</evidence>
<comment type="caution">
    <text evidence="1">The sequence shown here is derived from an EMBL/GenBank/DDBJ whole genome shotgun (WGS) entry which is preliminary data.</text>
</comment>
<organism evidence="1 2">
    <name type="scientific">Zhongshania aquimaris</name>
    <dbReference type="NCBI Taxonomy" id="2857107"/>
    <lineage>
        <taxon>Bacteria</taxon>
        <taxon>Pseudomonadati</taxon>
        <taxon>Pseudomonadota</taxon>
        <taxon>Gammaproteobacteria</taxon>
        <taxon>Cellvibrionales</taxon>
        <taxon>Spongiibacteraceae</taxon>
        <taxon>Zhongshania</taxon>
    </lineage>
</organism>
<gene>
    <name evidence="1" type="ORF">KXJ70_13240</name>
</gene>
<dbReference type="RefSeq" id="WP_219043980.1">
    <property type="nucleotide sequence ID" value="NZ_JAHWDQ010000003.1"/>
</dbReference>
<accession>A0ABS6VTV9</accession>
<dbReference type="EMBL" id="JAHWDQ010000003">
    <property type="protein sequence ID" value="MBW2941754.1"/>
    <property type="molecule type" value="Genomic_DNA"/>
</dbReference>
<keyword evidence="2" id="KW-1185">Reference proteome</keyword>
<reference evidence="1" key="1">
    <citation type="submission" date="2021-07" db="EMBL/GenBank/DDBJ databases">
        <title>Zhongshania sp. CAU 1632 isolated from seawater.</title>
        <authorList>
            <person name="Kim W."/>
        </authorList>
    </citation>
    <scope>NUCLEOTIDE SEQUENCE</scope>
    <source>
        <strain evidence="1">CAU 1632</strain>
    </source>
</reference>
<evidence type="ECO:0000313" key="2">
    <source>
        <dbReference type="Proteomes" id="UP001166291"/>
    </source>
</evidence>
<proteinExistence type="predicted"/>
<dbReference type="Proteomes" id="UP001166291">
    <property type="component" value="Unassembled WGS sequence"/>
</dbReference>
<name>A0ABS6VTV9_9GAMM</name>
<protein>
    <submittedName>
        <fullName evidence="1">Uncharacterized protein</fullName>
    </submittedName>
</protein>